<accession>A0A0S2W782</accession>
<dbReference type="InterPro" id="IPR036388">
    <property type="entry name" value="WH-like_DNA-bd_sf"/>
</dbReference>
<dbReference type="KEGG" id="ibu:IB211_02791"/>
<organism evidence="3 4">
    <name type="scientific">Intestinimonas butyriciproducens</name>
    <dbReference type="NCBI Taxonomy" id="1297617"/>
    <lineage>
        <taxon>Bacteria</taxon>
        <taxon>Bacillati</taxon>
        <taxon>Bacillota</taxon>
        <taxon>Clostridia</taxon>
        <taxon>Eubacteriales</taxon>
        <taxon>Intestinimonas</taxon>
    </lineage>
</organism>
<dbReference type="Gene3D" id="1.10.10.10">
    <property type="entry name" value="Winged helix-like DNA-binding domain superfamily/Winged helix DNA-binding domain"/>
    <property type="match status" value="1"/>
</dbReference>
<dbReference type="RefSeq" id="WP_058118371.1">
    <property type="nucleotide sequence ID" value="NZ_CP011307.1"/>
</dbReference>
<evidence type="ECO:0000313" key="4">
    <source>
        <dbReference type="Proteomes" id="UP000064844"/>
    </source>
</evidence>
<name>A0A0S2W782_9FIRM</name>
<evidence type="ECO:0000313" key="3">
    <source>
        <dbReference type="EMBL" id="ALP95182.1"/>
    </source>
</evidence>
<dbReference type="Pfam" id="PF06970">
    <property type="entry name" value="RepA_N"/>
    <property type="match status" value="1"/>
</dbReference>
<evidence type="ECO:0000259" key="2">
    <source>
        <dbReference type="Pfam" id="PF06970"/>
    </source>
</evidence>
<dbReference type="SUPFAM" id="SSF46785">
    <property type="entry name" value="Winged helix' DNA-binding domain"/>
    <property type="match status" value="1"/>
</dbReference>
<evidence type="ECO:0000256" key="1">
    <source>
        <dbReference type="SAM" id="MobiDB-lite"/>
    </source>
</evidence>
<dbReference type="Proteomes" id="UP000064844">
    <property type="component" value="Chromosome"/>
</dbReference>
<dbReference type="InterPro" id="IPR036390">
    <property type="entry name" value="WH_DNA-bd_sf"/>
</dbReference>
<proteinExistence type="predicted"/>
<keyword evidence="4" id="KW-1185">Reference proteome</keyword>
<dbReference type="PATRIC" id="fig|1297617.4.peg.2875"/>
<dbReference type="EMBL" id="CP011307">
    <property type="protein sequence ID" value="ALP95182.1"/>
    <property type="molecule type" value="Genomic_DNA"/>
</dbReference>
<dbReference type="STRING" id="1297617.IB211_02791"/>
<protein>
    <submittedName>
        <fullName evidence="3">Putative replication initiation protein</fullName>
    </submittedName>
</protein>
<dbReference type="AlphaFoldDB" id="A0A0S2W782"/>
<feature type="region of interest" description="Disordered" evidence="1">
    <location>
        <begin position="223"/>
        <end position="242"/>
    </location>
</feature>
<dbReference type="InterPro" id="IPR010724">
    <property type="entry name" value="RepA_N"/>
</dbReference>
<feature type="domain" description="Replication initiator A N-terminal" evidence="2">
    <location>
        <begin position="21"/>
        <end position="79"/>
    </location>
</feature>
<sequence>MRADTRLPPYLPYPRFLLQTDLTQTAKLLYALLLDRVTLSQANGWLDEGGRIYLVFPIEKIAAALDRSPMTVKNALSELEDAGLIERRRSGFSKPNRIYVKLPSDGQKFFQTTDRNPSSIGIENCPTDGKKIVPMTDRKLSTNNLSSRNLNQNHMSRESEAPATYGRYENVFLTDTEYAELLREFPDRLDRLISELSSYMESTGRSYQNHAATIRRWAENDKAKGVPKQGIPDYTCKEGESL</sequence>
<gene>
    <name evidence="3" type="ORF">IB211_02791</name>
</gene>
<reference evidence="3 4" key="1">
    <citation type="journal article" date="2015" name="Nat. Commun.">
        <title>Production of butyrate from lysine and the Amadori product fructoselysine by a human gut commensal.</title>
        <authorList>
            <person name="Bui T.P."/>
            <person name="Ritari J."/>
            <person name="Boeren S."/>
            <person name="de Waard P."/>
            <person name="Plugge C.M."/>
            <person name="de Vos W.M."/>
        </authorList>
    </citation>
    <scope>NUCLEOTIDE SEQUENCE [LARGE SCALE GENOMIC DNA]</scope>
    <source>
        <strain evidence="3 4">AF211</strain>
    </source>
</reference>
<reference evidence="4" key="2">
    <citation type="submission" date="2015-04" db="EMBL/GenBank/DDBJ databases">
        <title>A butyrogenic pathway from the amino acid lysine in a human gut commensal.</title>
        <authorList>
            <person name="de Vos W.M."/>
            <person name="Bui N.T.P."/>
            <person name="Plugge C.M."/>
            <person name="Ritari J."/>
        </authorList>
    </citation>
    <scope>NUCLEOTIDE SEQUENCE [LARGE SCALE GENOMIC DNA]</scope>
    <source>
        <strain evidence="4">AF211</strain>
    </source>
</reference>